<keyword evidence="2" id="KW-1185">Reference proteome</keyword>
<name>A0ACB8AFX6_9AGAM</name>
<organism evidence="1 2">
    <name type="scientific">Hygrophoropsis aurantiaca</name>
    <dbReference type="NCBI Taxonomy" id="72124"/>
    <lineage>
        <taxon>Eukaryota</taxon>
        <taxon>Fungi</taxon>
        <taxon>Dikarya</taxon>
        <taxon>Basidiomycota</taxon>
        <taxon>Agaricomycotina</taxon>
        <taxon>Agaricomycetes</taxon>
        <taxon>Agaricomycetidae</taxon>
        <taxon>Boletales</taxon>
        <taxon>Coniophorineae</taxon>
        <taxon>Hygrophoropsidaceae</taxon>
        <taxon>Hygrophoropsis</taxon>
    </lineage>
</organism>
<comment type="caution">
    <text evidence="1">The sequence shown here is derived from an EMBL/GenBank/DDBJ whole genome shotgun (WGS) entry which is preliminary data.</text>
</comment>
<reference evidence="1" key="1">
    <citation type="journal article" date="2021" name="New Phytol.">
        <title>Evolutionary innovations through gain and loss of genes in the ectomycorrhizal Boletales.</title>
        <authorList>
            <person name="Wu G."/>
            <person name="Miyauchi S."/>
            <person name="Morin E."/>
            <person name="Kuo A."/>
            <person name="Drula E."/>
            <person name="Varga T."/>
            <person name="Kohler A."/>
            <person name="Feng B."/>
            <person name="Cao Y."/>
            <person name="Lipzen A."/>
            <person name="Daum C."/>
            <person name="Hundley H."/>
            <person name="Pangilinan J."/>
            <person name="Johnson J."/>
            <person name="Barry K."/>
            <person name="LaButti K."/>
            <person name="Ng V."/>
            <person name="Ahrendt S."/>
            <person name="Min B."/>
            <person name="Choi I.G."/>
            <person name="Park H."/>
            <person name="Plett J.M."/>
            <person name="Magnuson J."/>
            <person name="Spatafora J.W."/>
            <person name="Nagy L.G."/>
            <person name="Henrissat B."/>
            <person name="Grigoriev I.V."/>
            <person name="Yang Z.L."/>
            <person name="Xu J."/>
            <person name="Martin F.M."/>
        </authorList>
    </citation>
    <scope>NUCLEOTIDE SEQUENCE</scope>
    <source>
        <strain evidence="1">ATCC 28755</strain>
    </source>
</reference>
<accession>A0ACB8AFX6</accession>
<dbReference type="Proteomes" id="UP000790377">
    <property type="component" value="Unassembled WGS sequence"/>
</dbReference>
<gene>
    <name evidence="1" type="ORF">BJ138DRAFT_1150076</name>
</gene>
<evidence type="ECO:0000313" key="1">
    <source>
        <dbReference type="EMBL" id="KAH7911638.1"/>
    </source>
</evidence>
<sequence>MGLLIPNDMRKVFDSARRRVLEILPGSEYESWKDLRGERSIAELLDVIDTGLANVRSRPSRQAVGYLCAYGGDVRVQSRGGSDTGSEKAEEFGEHAREEGKRYPAGSQLEQPVNRADADQLLRKLEKETAVRKGDVDALKQVCTLVPKFMVTAHHTI</sequence>
<protein>
    <submittedName>
        <fullName evidence="1">Uncharacterized protein</fullName>
    </submittedName>
</protein>
<dbReference type="EMBL" id="MU267671">
    <property type="protein sequence ID" value="KAH7911638.1"/>
    <property type="molecule type" value="Genomic_DNA"/>
</dbReference>
<evidence type="ECO:0000313" key="2">
    <source>
        <dbReference type="Proteomes" id="UP000790377"/>
    </source>
</evidence>
<proteinExistence type="predicted"/>